<gene>
    <name evidence="1" type="ORF">ENSA5_09750</name>
</gene>
<reference evidence="1 2" key="1">
    <citation type="submission" date="2018-03" db="EMBL/GenBank/DDBJ databases">
        <title>Draft Genome Sequences of the Obligatory Marine Myxobacteria Enhygromyxa salina SWB005.</title>
        <authorList>
            <person name="Poehlein A."/>
            <person name="Moghaddam J.A."/>
            <person name="Harms H."/>
            <person name="Alanjari M."/>
            <person name="Koenig G.M."/>
            <person name="Daniel R."/>
            <person name="Schaeberle T.F."/>
        </authorList>
    </citation>
    <scope>NUCLEOTIDE SEQUENCE [LARGE SCALE GENOMIC DNA]</scope>
    <source>
        <strain evidence="1 2">SWB005</strain>
    </source>
</reference>
<dbReference type="EMBL" id="PVNK01000055">
    <property type="protein sequence ID" value="PRQ04191.1"/>
    <property type="molecule type" value="Genomic_DNA"/>
</dbReference>
<dbReference type="AlphaFoldDB" id="A0A2S9YGM7"/>
<protein>
    <submittedName>
        <fullName evidence="1">Uncharacterized protein</fullName>
    </submittedName>
</protein>
<name>A0A2S9YGM7_9BACT</name>
<evidence type="ECO:0000313" key="1">
    <source>
        <dbReference type="EMBL" id="PRQ04191.1"/>
    </source>
</evidence>
<proteinExistence type="predicted"/>
<evidence type="ECO:0000313" key="2">
    <source>
        <dbReference type="Proteomes" id="UP000237968"/>
    </source>
</evidence>
<dbReference type="Proteomes" id="UP000237968">
    <property type="component" value="Unassembled WGS sequence"/>
</dbReference>
<accession>A0A2S9YGM7</accession>
<comment type="caution">
    <text evidence="1">The sequence shown here is derived from an EMBL/GenBank/DDBJ whole genome shotgun (WGS) entry which is preliminary data.</text>
</comment>
<sequence length="77" mass="8670">MSDCAAHLVDEVLPRVPVRQWVCSLPWQLRYAMGHDAKLCSAVLAEFVRALRRSLRHRAKLALGLGSLVRARRPTPP</sequence>
<organism evidence="1 2">
    <name type="scientific">Enhygromyxa salina</name>
    <dbReference type="NCBI Taxonomy" id="215803"/>
    <lineage>
        <taxon>Bacteria</taxon>
        <taxon>Pseudomonadati</taxon>
        <taxon>Myxococcota</taxon>
        <taxon>Polyangia</taxon>
        <taxon>Nannocystales</taxon>
        <taxon>Nannocystaceae</taxon>
        <taxon>Enhygromyxa</taxon>
    </lineage>
</organism>
<keyword evidence="2" id="KW-1185">Reference proteome</keyword>